<dbReference type="CDD" id="cd01193">
    <property type="entry name" value="INT_IntI_C"/>
    <property type="match status" value="1"/>
</dbReference>
<dbReference type="Pfam" id="PF13495">
    <property type="entry name" value="Phage_int_SAM_4"/>
    <property type="match status" value="1"/>
</dbReference>
<evidence type="ECO:0000256" key="3">
    <source>
        <dbReference type="ARBA" id="ARBA00023172"/>
    </source>
</evidence>
<evidence type="ECO:0000256" key="1">
    <source>
        <dbReference type="ARBA" id="ARBA00022908"/>
    </source>
</evidence>
<dbReference type="PROSITE" id="PS51898">
    <property type="entry name" value="TYR_RECOMBINASE"/>
    <property type="match status" value="1"/>
</dbReference>
<protein>
    <submittedName>
        <fullName evidence="5">Phage integrase family protein</fullName>
    </submittedName>
</protein>
<dbReference type="InterPro" id="IPR010998">
    <property type="entry name" value="Integrase_recombinase_N"/>
</dbReference>
<gene>
    <name evidence="5" type="ORF">FLSS-3_0004</name>
</gene>
<evidence type="ECO:0000256" key="2">
    <source>
        <dbReference type="ARBA" id="ARBA00023125"/>
    </source>
</evidence>
<evidence type="ECO:0000313" key="5">
    <source>
        <dbReference type="EMBL" id="AGF92873.1"/>
    </source>
</evidence>
<dbReference type="AlphaFoldDB" id="M1QA82"/>
<keyword evidence="2" id="KW-0238">DNA-binding</keyword>
<dbReference type="SUPFAM" id="SSF56349">
    <property type="entry name" value="DNA breaking-rejoining enzymes"/>
    <property type="match status" value="1"/>
</dbReference>
<dbReference type="InterPro" id="IPR004107">
    <property type="entry name" value="Integrase_SAM-like_N"/>
</dbReference>
<dbReference type="GO" id="GO:0003677">
    <property type="term" value="F:DNA binding"/>
    <property type="evidence" value="ECO:0007669"/>
    <property type="project" value="UniProtKB-KW"/>
</dbReference>
<dbReference type="Gene3D" id="1.10.443.10">
    <property type="entry name" value="Intergrase catalytic core"/>
    <property type="match status" value="1"/>
</dbReference>
<dbReference type="InterPro" id="IPR050090">
    <property type="entry name" value="Tyrosine_recombinase_XerCD"/>
</dbReference>
<dbReference type="GO" id="GO:0015074">
    <property type="term" value="P:DNA integration"/>
    <property type="evidence" value="ECO:0007669"/>
    <property type="project" value="UniProtKB-KW"/>
</dbReference>
<sequence>MSVKISKNEDRFTVKFEYSPSLVKKIKAITGRRWHPKVKYWSFPISEKTISQLINEFEGIKIKINQKVKNIIYDDRCQNYECYLLKKLEEELKRQGYSPQTIVVYKGQVKRFLKYIYELIFDEDFQEEITLKDVKKEIYQSINDKFINKYVLSLLDDIGRSHSYVNQFISALKFLSEKVLDKNDLNVNIIRPPKNKKLPVVLSKKEVFKILNCLKNLKHRTLLFLTYSAGLRVSEVVRLKVGDIDSERMLIHIRQGKGSKDRYSILSQVALDELREYGKRYKLTNWIFPGAKKDKHITKRTAQRVFKKACKKADIKKDVSIHSLRHSFATHLLEKGTDLRYIQELLGHKNCKTTEIYTHVSKKDFKKIISPLDNFKT</sequence>
<keyword evidence="1" id="KW-0229">DNA integration</keyword>
<dbReference type="PANTHER" id="PTHR30349">
    <property type="entry name" value="PHAGE INTEGRASE-RELATED"/>
    <property type="match status" value="1"/>
</dbReference>
<proteinExistence type="predicted"/>
<evidence type="ECO:0000259" key="4">
    <source>
        <dbReference type="PROSITE" id="PS51898"/>
    </source>
</evidence>
<dbReference type="InterPro" id="IPR013762">
    <property type="entry name" value="Integrase-like_cat_sf"/>
</dbReference>
<name>M1QA82_9ZZZZ</name>
<dbReference type="PANTHER" id="PTHR30349:SF41">
    <property type="entry name" value="INTEGRASE_RECOMBINASE PROTEIN MJ0367-RELATED"/>
    <property type="match status" value="1"/>
</dbReference>
<feature type="domain" description="Tyr recombinase" evidence="4">
    <location>
        <begin position="197"/>
        <end position="370"/>
    </location>
</feature>
<dbReference type="InterPro" id="IPR011010">
    <property type="entry name" value="DNA_brk_join_enz"/>
</dbReference>
<organism evidence="5">
    <name type="scientific">uncultured organism</name>
    <dbReference type="NCBI Taxonomy" id="155900"/>
    <lineage>
        <taxon>unclassified sequences</taxon>
        <taxon>environmental samples</taxon>
    </lineage>
</organism>
<dbReference type="InterPro" id="IPR002104">
    <property type="entry name" value="Integrase_catalytic"/>
</dbReference>
<accession>M1QA82</accession>
<keyword evidence="3" id="KW-0233">DNA recombination</keyword>
<reference evidence="5" key="1">
    <citation type="journal article" date="2013" name="Syst. Appl. Microbiol.">
        <title>New insights into the archaeal diversity of a hypersaline microbial mat obtained by a metagenomic approach.</title>
        <authorList>
            <person name="Lopez-Lopez A."/>
            <person name="Richter M."/>
            <person name="Pena A."/>
            <person name="Tamames J."/>
            <person name="Rossello-Mora R."/>
        </authorList>
    </citation>
    <scope>NUCLEOTIDE SEQUENCE</scope>
</reference>
<dbReference type="Gene3D" id="1.10.150.130">
    <property type="match status" value="1"/>
</dbReference>
<dbReference type="GO" id="GO:0006310">
    <property type="term" value="P:DNA recombination"/>
    <property type="evidence" value="ECO:0007669"/>
    <property type="project" value="UniProtKB-KW"/>
</dbReference>
<dbReference type="Pfam" id="PF00589">
    <property type="entry name" value="Phage_integrase"/>
    <property type="match status" value="1"/>
</dbReference>
<dbReference type="EMBL" id="JX684075">
    <property type="protein sequence ID" value="AGF92873.1"/>
    <property type="molecule type" value="Genomic_DNA"/>
</dbReference>